<gene>
    <name evidence="1" type="ORF">SNOG_04457</name>
</gene>
<dbReference type="KEGG" id="pno:SNOG_04457"/>
<proteinExistence type="predicted"/>
<dbReference type="InParanoid" id="Q0UUV7"/>
<dbReference type="GeneID" id="5971742"/>
<protein>
    <submittedName>
        <fullName evidence="1">Uncharacterized protein</fullName>
    </submittedName>
</protein>
<dbReference type="AlphaFoldDB" id="Q0UUV7"/>
<dbReference type="RefSeq" id="XP_001794874.1">
    <property type="nucleotide sequence ID" value="XM_001794822.1"/>
</dbReference>
<dbReference type="Proteomes" id="UP000001055">
    <property type="component" value="Unassembled WGS sequence"/>
</dbReference>
<dbReference type="EMBL" id="CH445330">
    <property type="protein sequence ID" value="EAT88217.1"/>
    <property type="molecule type" value="Genomic_DNA"/>
</dbReference>
<organism evidence="1 2">
    <name type="scientific">Phaeosphaeria nodorum (strain SN15 / ATCC MYA-4574 / FGSC 10173)</name>
    <name type="common">Glume blotch fungus</name>
    <name type="synonym">Parastagonospora nodorum</name>
    <dbReference type="NCBI Taxonomy" id="321614"/>
    <lineage>
        <taxon>Eukaryota</taxon>
        <taxon>Fungi</taxon>
        <taxon>Dikarya</taxon>
        <taxon>Ascomycota</taxon>
        <taxon>Pezizomycotina</taxon>
        <taxon>Dothideomycetes</taxon>
        <taxon>Pleosporomycetidae</taxon>
        <taxon>Pleosporales</taxon>
        <taxon>Pleosporineae</taxon>
        <taxon>Phaeosphaeriaceae</taxon>
        <taxon>Parastagonospora</taxon>
    </lineage>
</organism>
<dbReference type="PANTHER" id="PTHR34997">
    <property type="entry name" value="AM15"/>
    <property type="match status" value="1"/>
</dbReference>
<evidence type="ECO:0000313" key="1">
    <source>
        <dbReference type="EMBL" id="EAT88217.1"/>
    </source>
</evidence>
<dbReference type="PANTHER" id="PTHR34997:SF18">
    <property type="entry name" value="LYSM DOMAIN-CONTAINING PROTEIN"/>
    <property type="match status" value="1"/>
</dbReference>
<dbReference type="VEuPathDB" id="FungiDB:JI435_044570"/>
<sequence>MDVDKFFKEAEVFNEAYSEDDHTRYIALYSTNDFESHPVGLIFDQKHHTAIICVDVDDIDTVCNGFIVWYPPKRVLEAWLDMIEKGKAIVTTNSGDSEDPWMLISYGDTLLQDTIDVFNLLVDEMERRLPGYENNISDTTSPLIEEAALGVANLRQGFLHHFARKANRPSFRYIVPGREILTAFFEHQRASIRTPQAYSEAVPGDNCLNFPAGHKITPEQLYSWQAVLGSEGSDCAWPFWGKEYYCVGAPDKSATTTTTPTPTPAVTPPPVQSDIDAHCKKFTEAVHGDLCLSFAEANDITAAKLYAWNLVIGADSAGCGTNF</sequence>
<dbReference type="GO" id="GO:0008061">
    <property type="term" value="F:chitin binding"/>
    <property type="evidence" value="ECO:0007669"/>
    <property type="project" value="InterPro"/>
</dbReference>
<dbReference type="InterPro" id="IPR052210">
    <property type="entry name" value="LysM1-like"/>
</dbReference>
<reference evidence="2" key="1">
    <citation type="journal article" date="2007" name="Plant Cell">
        <title>Dothideomycete-plant interactions illuminated by genome sequencing and EST analysis of the wheat pathogen Stagonospora nodorum.</title>
        <authorList>
            <person name="Hane J.K."/>
            <person name="Lowe R.G."/>
            <person name="Solomon P.S."/>
            <person name="Tan K.C."/>
            <person name="Schoch C.L."/>
            <person name="Spatafora J.W."/>
            <person name="Crous P.W."/>
            <person name="Kodira C."/>
            <person name="Birren B.W."/>
            <person name="Galagan J.E."/>
            <person name="Torriani S.F."/>
            <person name="McDonald B.A."/>
            <person name="Oliver R.P."/>
        </authorList>
    </citation>
    <scope>NUCLEOTIDE SEQUENCE [LARGE SCALE GENOMIC DNA]</scope>
    <source>
        <strain evidence="2">SN15 / ATCC MYA-4574 / FGSC 10173</strain>
    </source>
</reference>
<accession>Q0UUV7</accession>
<name>Q0UUV7_PHANO</name>
<evidence type="ECO:0000313" key="2">
    <source>
        <dbReference type="Proteomes" id="UP000001055"/>
    </source>
</evidence>